<dbReference type="SMART" id="SM00845">
    <property type="entry name" value="GatB_Yqey"/>
    <property type="match status" value="1"/>
</dbReference>
<dbReference type="Pfam" id="PF02637">
    <property type="entry name" value="GatB_Yqey"/>
    <property type="match status" value="1"/>
</dbReference>
<dbReference type="InterPro" id="IPR014746">
    <property type="entry name" value="Gln_synth/guanido_kin_cat_dom"/>
</dbReference>
<gene>
    <name evidence="9" type="ORF">MGWOODY_Clf1216</name>
</gene>
<dbReference type="GO" id="GO:0016740">
    <property type="term" value="F:transferase activity"/>
    <property type="evidence" value="ECO:0007669"/>
    <property type="project" value="UniProtKB-KW"/>
</dbReference>
<feature type="domain" description="Asn/Gln amidotransferase" evidence="8">
    <location>
        <begin position="331"/>
        <end position="486"/>
    </location>
</feature>
<dbReference type="PANTHER" id="PTHR11659:SF0">
    <property type="entry name" value="GLUTAMYL-TRNA(GLN) AMIDOTRANSFERASE SUBUNIT B, MITOCHONDRIAL"/>
    <property type="match status" value="1"/>
</dbReference>
<proteinExistence type="inferred from homology"/>
<reference evidence="9" key="1">
    <citation type="submission" date="2015-10" db="EMBL/GenBank/DDBJ databases">
        <authorList>
            <person name="Gilbert D.G."/>
        </authorList>
    </citation>
    <scope>NUCLEOTIDE SEQUENCE</scope>
</reference>
<dbReference type="InterPro" id="IPR017958">
    <property type="entry name" value="Gln-tRNA_amidoTrfase_suB_CS"/>
</dbReference>
<dbReference type="InterPro" id="IPR006075">
    <property type="entry name" value="Asn/Gln-tRNA_Trfase_suB/E_cat"/>
</dbReference>
<keyword evidence="4" id="KW-0067">ATP-binding</keyword>
<dbReference type="GO" id="GO:0006412">
    <property type="term" value="P:translation"/>
    <property type="evidence" value="ECO:0007669"/>
    <property type="project" value="UniProtKB-KW"/>
</dbReference>
<evidence type="ECO:0000256" key="6">
    <source>
        <dbReference type="ARBA" id="ARBA00047380"/>
    </source>
</evidence>
<dbReference type="PROSITE" id="PS01234">
    <property type="entry name" value="GATB"/>
    <property type="match status" value="1"/>
</dbReference>
<dbReference type="GO" id="GO:0050566">
    <property type="term" value="F:asparaginyl-tRNA synthase (glutamine-hydrolyzing) activity"/>
    <property type="evidence" value="ECO:0007669"/>
    <property type="project" value="UniProtKB-EC"/>
</dbReference>
<evidence type="ECO:0000256" key="2">
    <source>
        <dbReference type="ARBA" id="ARBA00022598"/>
    </source>
</evidence>
<dbReference type="GO" id="GO:0050567">
    <property type="term" value="F:glutaminyl-tRNA synthase (glutamine-hydrolyzing) activity"/>
    <property type="evidence" value="ECO:0007669"/>
    <property type="project" value="UniProtKB-EC"/>
</dbReference>
<dbReference type="InterPro" id="IPR003789">
    <property type="entry name" value="Asn/Gln_tRNA_amidoTrase-B-like"/>
</dbReference>
<dbReference type="AlphaFoldDB" id="A0A160V7F8"/>
<dbReference type="EC" id="6.3.5.7" evidence="9"/>
<evidence type="ECO:0000256" key="1">
    <source>
        <dbReference type="ARBA" id="ARBA00005306"/>
    </source>
</evidence>
<sequence length="490" mass="54561">MEYETVIGLEVHIQLQTQSKMFCSCRADYHDAPVNSRVCPVCLGLPGSLPVINKKAVEYTIMMGLALGCEIPGLTKFDRKNYPYPDLMKGYQISQYDMPLAMNGRLEITANGQDRSVRVERVHLEEDVSKLQHVNGGNNDAHSLVDVNRSGVPLMEVVSHPDMRTPEEARSYLTKLHSIIQYLGVSTANAQDGSFRCDANISLRPFDQEEYGTKAEIKNMNSLSAVFLALNHEVERQRKVLDSGERVVQETRGWSEERGATYSQRSKEEAHDYRYFPEPDLPPLVVDQTWIEDIRAKIPQLPADRLKSFMDAYGLPEYDARLLTNSRAMADYFDQTAGFRPPSGDESARLAKNISNWMLGDLSRLLNFQNIEVEQSPVSPEHLFELIKLVDEGTVSVSMAKTVLEEAFESGGSPAQIVQEKGYTQISDSSTVESAVGEAIDANPQAVSDYMGGKETAAKFLVGQVMKITKGQAKPDLVNELVVAALENLK</sequence>
<organism evidence="9">
    <name type="scientific">hydrothermal vent metagenome</name>
    <dbReference type="NCBI Taxonomy" id="652676"/>
    <lineage>
        <taxon>unclassified sequences</taxon>
        <taxon>metagenomes</taxon>
        <taxon>ecological metagenomes</taxon>
    </lineage>
</organism>
<dbReference type="SUPFAM" id="SSF55931">
    <property type="entry name" value="Glutamine synthetase/guanido kinase"/>
    <property type="match status" value="1"/>
</dbReference>
<evidence type="ECO:0000259" key="8">
    <source>
        <dbReference type="SMART" id="SM00845"/>
    </source>
</evidence>
<accession>A0A160V7F8</accession>
<keyword evidence="9" id="KW-0808">Transferase</keyword>
<evidence type="ECO:0000313" key="9">
    <source>
        <dbReference type="EMBL" id="CUV01806.1"/>
    </source>
</evidence>
<dbReference type="NCBIfam" id="TIGR00133">
    <property type="entry name" value="gatB"/>
    <property type="match status" value="1"/>
</dbReference>
<dbReference type="EC" id="6.3.5.6" evidence="9"/>
<dbReference type="InterPro" id="IPR023168">
    <property type="entry name" value="GatB_Yqey_C_2"/>
</dbReference>
<dbReference type="InterPro" id="IPR004413">
    <property type="entry name" value="GatB"/>
</dbReference>
<dbReference type="EMBL" id="FAXA01000142">
    <property type="protein sequence ID" value="CUV01806.1"/>
    <property type="molecule type" value="Genomic_DNA"/>
</dbReference>
<name>A0A160V7F8_9ZZZZ</name>
<comment type="catalytic activity">
    <reaction evidence="6">
        <text>L-aspartyl-tRNA(Asn) + L-glutamine + ATP + H2O = L-asparaginyl-tRNA(Asn) + L-glutamate + ADP + phosphate + 2 H(+)</text>
        <dbReference type="Rhea" id="RHEA:14513"/>
        <dbReference type="Rhea" id="RHEA-COMP:9674"/>
        <dbReference type="Rhea" id="RHEA-COMP:9677"/>
        <dbReference type="ChEBI" id="CHEBI:15377"/>
        <dbReference type="ChEBI" id="CHEBI:15378"/>
        <dbReference type="ChEBI" id="CHEBI:29985"/>
        <dbReference type="ChEBI" id="CHEBI:30616"/>
        <dbReference type="ChEBI" id="CHEBI:43474"/>
        <dbReference type="ChEBI" id="CHEBI:58359"/>
        <dbReference type="ChEBI" id="CHEBI:78515"/>
        <dbReference type="ChEBI" id="CHEBI:78516"/>
        <dbReference type="ChEBI" id="CHEBI:456216"/>
    </reaction>
</comment>
<keyword evidence="3" id="KW-0547">Nucleotide-binding</keyword>
<dbReference type="HAMAP" id="MF_00121">
    <property type="entry name" value="GatB"/>
    <property type="match status" value="1"/>
</dbReference>
<dbReference type="PANTHER" id="PTHR11659">
    <property type="entry name" value="GLUTAMYL-TRNA GLN AMIDOTRANSFERASE SUBUNIT B MITOCHONDRIAL AND PROKARYOTIC PET112-RELATED"/>
    <property type="match status" value="1"/>
</dbReference>
<dbReference type="GO" id="GO:0005524">
    <property type="term" value="F:ATP binding"/>
    <property type="evidence" value="ECO:0007669"/>
    <property type="project" value="UniProtKB-KW"/>
</dbReference>
<dbReference type="GO" id="GO:0070681">
    <property type="term" value="P:glutaminyl-tRNAGln biosynthesis via transamidation"/>
    <property type="evidence" value="ECO:0007669"/>
    <property type="project" value="TreeGrafter"/>
</dbReference>
<keyword evidence="5" id="KW-0648">Protein biosynthesis</keyword>
<evidence type="ECO:0000256" key="5">
    <source>
        <dbReference type="ARBA" id="ARBA00022917"/>
    </source>
</evidence>
<dbReference type="Gene3D" id="1.10.10.410">
    <property type="match status" value="1"/>
</dbReference>
<dbReference type="InterPro" id="IPR018027">
    <property type="entry name" value="Asn/Gln_amidotransferase"/>
</dbReference>
<dbReference type="SUPFAM" id="SSF89095">
    <property type="entry name" value="GatB/YqeY motif"/>
    <property type="match status" value="1"/>
</dbReference>
<dbReference type="FunFam" id="1.10.10.410:FF:000001">
    <property type="entry name" value="Aspartyl/glutamyl-tRNA(Asn/Gln) amidotransferase subunit B"/>
    <property type="match status" value="1"/>
</dbReference>
<comment type="similarity">
    <text evidence="1">Belongs to the GatB/GatE family. GatB subfamily.</text>
</comment>
<evidence type="ECO:0000256" key="3">
    <source>
        <dbReference type="ARBA" id="ARBA00022741"/>
    </source>
</evidence>
<dbReference type="NCBIfam" id="NF004014">
    <property type="entry name" value="PRK05477.1-4"/>
    <property type="match status" value="1"/>
</dbReference>
<keyword evidence="2 9" id="KW-0436">Ligase</keyword>
<evidence type="ECO:0000256" key="7">
    <source>
        <dbReference type="ARBA" id="ARBA00047913"/>
    </source>
</evidence>
<dbReference type="InterPro" id="IPR017959">
    <property type="entry name" value="Asn/Gln-tRNA_amidoTrfase_suB/E"/>
</dbReference>
<comment type="catalytic activity">
    <reaction evidence="7">
        <text>L-glutamyl-tRNA(Gln) + L-glutamine + ATP + H2O = L-glutaminyl-tRNA(Gln) + L-glutamate + ADP + phosphate + H(+)</text>
        <dbReference type="Rhea" id="RHEA:17521"/>
        <dbReference type="Rhea" id="RHEA-COMP:9681"/>
        <dbReference type="Rhea" id="RHEA-COMP:9684"/>
        <dbReference type="ChEBI" id="CHEBI:15377"/>
        <dbReference type="ChEBI" id="CHEBI:15378"/>
        <dbReference type="ChEBI" id="CHEBI:29985"/>
        <dbReference type="ChEBI" id="CHEBI:30616"/>
        <dbReference type="ChEBI" id="CHEBI:43474"/>
        <dbReference type="ChEBI" id="CHEBI:58359"/>
        <dbReference type="ChEBI" id="CHEBI:78520"/>
        <dbReference type="ChEBI" id="CHEBI:78521"/>
        <dbReference type="ChEBI" id="CHEBI:456216"/>
    </reaction>
</comment>
<dbReference type="Pfam" id="PF02934">
    <property type="entry name" value="GatB_N"/>
    <property type="match status" value="1"/>
</dbReference>
<dbReference type="NCBIfam" id="NF004012">
    <property type="entry name" value="PRK05477.1-2"/>
    <property type="match status" value="1"/>
</dbReference>
<protein>
    <submittedName>
        <fullName evidence="9">Aspartyl-tRNA(Asn) amidotransferase subunit B @ Glutamyl-tRNA(Gln) amidotransferase subunit B</fullName>
        <ecNumber evidence="9">6.3.5.6</ecNumber>
        <ecNumber evidence="9">6.3.5.7</ecNumber>
    </submittedName>
</protein>
<evidence type="ECO:0000256" key="4">
    <source>
        <dbReference type="ARBA" id="ARBA00022840"/>
    </source>
</evidence>